<evidence type="ECO:0000256" key="1">
    <source>
        <dbReference type="ARBA" id="ARBA00023015"/>
    </source>
</evidence>
<dbReference type="PANTHER" id="PTHR43132:SF8">
    <property type="entry name" value="HTH-TYPE TRANSCRIPTIONAL REGULATOR KMTR"/>
    <property type="match status" value="1"/>
</dbReference>
<dbReference type="SUPFAM" id="SSF46785">
    <property type="entry name" value="Winged helix' DNA-binding domain"/>
    <property type="match status" value="1"/>
</dbReference>
<dbReference type="InterPro" id="IPR001845">
    <property type="entry name" value="HTH_ArsR_DNA-bd_dom"/>
</dbReference>
<evidence type="ECO:0000313" key="7">
    <source>
        <dbReference type="Proteomes" id="UP000598297"/>
    </source>
</evidence>
<sequence>MAVEFGLTAASVARVRFAVSPLGETVLALRILLGTGGHPVHRPWARRARPLLAGEPELPLLRALLGGGSMPSFLFPVPPERLPSLPTELELLRATDEEFFRREYGEVVGVPAARAPQPAAVLPRLAEALLRCHDAVLAPHWGRLRALLEADVARRALTLVDGGVRALLDDLHEDIAWDDGQLVVRSPRAPRTTHRVDPGRHGLVLLPSAFNWPHVGVDKSPRTTASIRYPAAGVGLLWEPPAPQLSGLAPVLGRTRTELLAALTEPLTTPALAARLGVTPSAVSQHLGALRGAGLVATQRRGRTALHLRTERADALLRP</sequence>
<dbReference type="InterPro" id="IPR036388">
    <property type="entry name" value="WH-like_DNA-bd_sf"/>
</dbReference>
<dbReference type="InterPro" id="IPR036390">
    <property type="entry name" value="WH_DNA-bd_sf"/>
</dbReference>
<keyword evidence="2" id="KW-0238">DNA-binding</keyword>
<proteinExistence type="predicted"/>
<dbReference type="OrthoDB" id="3460651at2"/>
<dbReference type="GO" id="GO:0003700">
    <property type="term" value="F:DNA-binding transcription factor activity"/>
    <property type="evidence" value="ECO:0007669"/>
    <property type="project" value="InterPro"/>
</dbReference>
<name>A0A964XQV2_9ACTN</name>
<dbReference type="GO" id="GO:0003677">
    <property type="term" value="F:DNA binding"/>
    <property type="evidence" value="ECO:0007669"/>
    <property type="project" value="UniProtKB-KW"/>
</dbReference>
<dbReference type="EMBL" id="JAAAHS010000558">
    <property type="protein sequence ID" value="NBE56691.1"/>
    <property type="molecule type" value="Genomic_DNA"/>
</dbReference>
<feature type="domain" description="HTH arsR-type" evidence="4">
    <location>
        <begin position="247"/>
        <end position="318"/>
    </location>
</feature>
<dbReference type="PANTHER" id="PTHR43132">
    <property type="entry name" value="ARSENICAL RESISTANCE OPERON REPRESSOR ARSR-RELATED"/>
    <property type="match status" value="1"/>
</dbReference>
<reference evidence="6" key="1">
    <citation type="submission" date="2020-01" db="EMBL/GenBank/DDBJ databases">
        <title>Whole-genome analyses of novel actinobacteria.</title>
        <authorList>
            <person name="Sahin N."/>
        </authorList>
    </citation>
    <scope>NUCLEOTIDE SEQUENCE</scope>
    <source>
        <strain evidence="6">YC537</strain>
    </source>
</reference>
<dbReference type="InterPro" id="IPR011991">
    <property type="entry name" value="ArsR-like_HTH"/>
</dbReference>
<dbReference type="CDD" id="cd00090">
    <property type="entry name" value="HTH_ARSR"/>
    <property type="match status" value="1"/>
</dbReference>
<accession>A0A964XQV2</accession>
<dbReference type="AlphaFoldDB" id="A0A964XQV2"/>
<dbReference type="Gene3D" id="1.10.10.10">
    <property type="entry name" value="Winged helix-like DNA-binding domain superfamily/Winged helix DNA-binding domain"/>
    <property type="match status" value="1"/>
</dbReference>
<dbReference type="SMART" id="SM00419">
    <property type="entry name" value="HTH_CRP"/>
    <property type="match status" value="1"/>
</dbReference>
<gene>
    <name evidence="6" type="ORF">GUY60_35760</name>
</gene>
<dbReference type="InterPro" id="IPR045981">
    <property type="entry name" value="DUF5937"/>
</dbReference>
<keyword evidence="7" id="KW-1185">Reference proteome</keyword>
<dbReference type="Pfam" id="PF19361">
    <property type="entry name" value="DUF5937"/>
    <property type="match status" value="1"/>
</dbReference>
<keyword evidence="3" id="KW-0804">Transcription</keyword>
<evidence type="ECO:0000259" key="4">
    <source>
        <dbReference type="SMART" id="SM00418"/>
    </source>
</evidence>
<dbReference type="SMART" id="SM00418">
    <property type="entry name" value="HTH_ARSR"/>
    <property type="match status" value="1"/>
</dbReference>
<dbReference type="RefSeq" id="WP_161705583.1">
    <property type="nucleotide sequence ID" value="NZ_JAAAHS010000558.1"/>
</dbReference>
<evidence type="ECO:0000259" key="5">
    <source>
        <dbReference type="SMART" id="SM00419"/>
    </source>
</evidence>
<evidence type="ECO:0000256" key="3">
    <source>
        <dbReference type="ARBA" id="ARBA00023163"/>
    </source>
</evidence>
<feature type="domain" description="HTH crp-type" evidence="5">
    <location>
        <begin position="260"/>
        <end position="308"/>
    </location>
</feature>
<evidence type="ECO:0000313" key="6">
    <source>
        <dbReference type="EMBL" id="NBE56691.1"/>
    </source>
</evidence>
<dbReference type="InterPro" id="IPR051011">
    <property type="entry name" value="Metal_resp_trans_reg"/>
</dbReference>
<dbReference type="Pfam" id="PF12840">
    <property type="entry name" value="HTH_20"/>
    <property type="match status" value="1"/>
</dbReference>
<keyword evidence="1" id="KW-0805">Transcription regulation</keyword>
<dbReference type="InterPro" id="IPR012318">
    <property type="entry name" value="HTH_CRP"/>
</dbReference>
<evidence type="ECO:0000256" key="2">
    <source>
        <dbReference type="ARBA" id="ARBA00023125"/>
    </source>
</evidence>
<protein>
    <submittedName>
        <fullName evidence="6">Helix-turn-helix domain-containing protein</fullName>
    </submittedName>
</protein>
<comment type="caution">
    <text evidence="6">The sequence shown here is derived from an EMBL/GenBank/DDBJ whole genome shotgun (WGS) entry which is preliminary data.</text>
</comment>
<organism evidence="6 7">
    <name type="scientific">Streptomyces boluensis</name>
    <dbReference type="NCBI Taxonomy" id="1775135"/>
    <lineage>
        <taxon>Bacteria</taxon>
        <taxon>Bacillati</taxon>
        <taxon>Actinomycetota</taxon>
        <taxon>Actinomycetes</taxon>
        <taxon>Kitasatosporales</taxon>
        <taxon>Streptomycetaceae</taxon>
        <taxon>Streptomyces</taxon>
    </lineage>
</organism>
<dbReference type="Proteomes" id="UP000598297">
    <property type="component" value="Unassembled WGS sequence"/>
</dbReference>